<accession>A0A9D1X5U6</accession>
<dbReference type="GO" id="GO:0001522">
    <property type="term" value="P:pseudouridine synthesis"/>
    <property type="evidence" value="ECO:0007669"/>
    <property type="project" value="InterPro"/>
</dbReference>
<evidence type="ECO:0000256" key="1">
    <source>
        <dbReference type="ARBA" id="ARBA00000073"/>
    </source>
</evidence>
<sequence length="237" mass="27016">MAGKKKIPIIFEDESILVCDKPAGMPVQPDATKNIDVETYLKHYLFEQQDGEQEPYLTAVHRLDRPVGGLMVFAKTKETAAALSEQIQHHEFEKYYQAIVCGALSEEFGTFEDELLRDGKTNTTSVVPAGTEGARHAELDYELIDQIELKDGVYSWVLVILHTGRHHQIRVQFASRGFGLYGDTKYNPKYQKTKKKYMQLGLYSTRLAFRHPVTGEELVFKTEPQGEAFEMMDVEAY</sequence>
<dbReference type="EMBL" id="DXEQ01000314">
    <property type="protein sequence ID" value="HIX73398.1"/>
    <property type="molecule type" value="Genomic_DNA"/>
</dbReference>
<dbReference type="GO" id="GO:0009982">
    <property type="term" value="F:pseudouridine synthase activity"/>
    <property type="evidence" value="ECO:0007669"/>
    <property type="project" value="InterPro"/>
</dbReference>
<dbReference type="GO" id="GO:0003723">
    <property type="term" value="F:RNA binding"/>
    <property type="evidence" value="ECO:0007669"/>
    <property type="project" value="InterPro"/>
</dbReference>
<dbReference type="SUPFAM" id="SSF55120">
    <property type="entry name" value="Pseudouridine synthase"/>
    <property type="match status" value="1"/>
</dbReference>
<dbReference type="PANTHER" id="PTHR21600">
    <property type="entry name" value="MITOCHONDRIAL RNA PSEUDOURIDINE SYNTHASE"/>
    <property type="match status" value="1"/>
</dbReference>
<feature type="domain" description="Pseudouridine synthase RsuA/RluA-like" evidence="4">
    <location>
        <begin position="16"/>
        <end position="175"/>
    </location>
</feature>
<evidence type="ECO:0000313" key="5">
    <source>
        <dbReference type="EMBL" id="HIX73398.1"/>
    </source>
</evidence>
<dbReference type="AlphaFoldDB" id="A0A9D1X5U6"/>
<protein>
    <recommendedName>
        <fullName evidence="2">RNA pseudouridylate synthase</fullName>
    </recommendedName>
    <alternativeName>
        <fullName evidence="3">RNA-uridine isomerase</fullName>
    </alternativeName>
</protein>
<dbReference type="CDD" id="cd02869">
    <property type="entry name" value="PseudoU_synth_RluA_like"/>
    <property type="match status" value="1"/>
</dbReference>
<dbReference type="InterPro" id="IPR020103">
    <property type="entry name" value="PsdUridine_synth_cat_dom_sf"/>
</dbReference>
<comment type="caution">
    <text evidence="5">The sequence shown here is derived from an EMBL/GenBank/DDBJ whole genome shotgun (WGS) entry which is preliminary data.</text>
</comment>
<reference evidence="5" key="2">
    <citation type="submission" date="2021-04" db="EMBL/GenBank/DDBJ databases">
        <authorList>
            <person name="Gilroy R."/>
        </authorList>
    </citation>
    <scope>NUCLEOTIDE SEQUENCE</scope>
    <source>
        <strain evidence="5">ChiSxjej3B15-1167</strain>
    </source>
</reference>
<evidence type="ECO:0000313" key="6">
    <source>
        <dbReference type="Proteomes" id="UP000886805"/>
    </source>
</evidence>
<evidence type="ECO:0000256" key="2">
    <source>
        <dbReference type="ARBA" id="ARBA00031870"/>
    </source>
</evidence>
<proteinExistence type="predicted"/>
<comment type="catalytic activity">
    <reaction evidence="1">
        <text>a uridine in RNA = a pseudouridine in RNA</text>
        <dbReference type="Rhea" id="RHEA:48348"/>
        <dbReference type="Rhea" id="RHEA-COMP:12068"/>
        <dbReference type="Rhea" id="RHEA-COMP:12069"/>
        <dbReference type="ChEBI" id="CHEBI:65314"/>
        <dbReference type="ChEBI" id="CHEBI:65315"/>
    </reaction>
</comment>
<organism evidence="5 6">
    <name type="scientific">Candidatus Anaerobutyricum stercoripullorum</name>
    <dbReference type="NCBI Taxonomy" id="2838456"/>
    <lineage>
        <taxon>Bacteria</taxon>
        <taxon>Bacillati</taxon>
        <taxon>Bacillota</taxon>
        <taxon>Clostridia</taxon>
        <taxon>Lachnospirales</taxon>
        <taxon>Lachnospiraceae</taxon>
        <taxon>Anaerobutyricum</taxon>
    </lineage>
</organism>
<evidence type="ECO:0000259" key="4">
    <source>
        <dbReference type="Pfam" id="PF00849"/>
    </source>
</evidence>
<reference evidence="5" key="1">
    <citation type="journal article" date="2021" name="PeerJ">
        <title>Extensive microbial diversity within the chicken gut microbiome revealed by metagenomics and culture.</title>
        <authorList>
            <person name="Gilroy R."/>
            <person name="Ravi A."/>
            <person name="Getino M."/>
            <person name="Pursley I."/>
            <person name="Horton D.L."/>
            <person name="Alikhan N.F."/>
            <person name="Baker D."/>
            <person name="Gharbi K."/>
            <person name="Hall N."/>
            <person name="Watson M."/>
            <person name="Adriaenssens E.M."/>
            <person name="Foster-Nyarko E."/>
            <person name="Jarju S."/>
            <person name="Secka A."/>
            <person name="Antonio M."/>
            <person name="Oren A."/>
            <person name="Chaudhuri R.R."/>
            <person name="La Ragione R."/>
            <person name="Hildebrand F."/>
            <person name="Pallen M.J."/>
        </authorList>
    </citation>
    <scope>NUCLEOTIDE SEQUENCE</scope>
    <source>
        <strain evidence="5">ChiSxjej3B15-1167</strain>
    </source>
</reference>
<dbReference type="Pfam" id="PF00849">
    <property type="entry name" value="PseudoU_synth_2"/>
    <property type="match status" value="1"/>
</dbReference>
<dbReference type="Proteomes" id="UP000886805">
    <property type="component" value="Unassembled WGS sequence"/>
</dbReference>
<dbReference type="InterPro" id="IPR006145">
    <property type="entry name" value="PsdUridine_synth_RsuA/RluA"/>
</dbReference>
<gene>
    <name evidence="5" type="ORF">H9849_10305</name>
</gene>
<dbReference type="InterPro" id="IPR050188">
    <property type="entry name" value="RluA_PseudoU_synthase"/>
</dbReference>
<dbReference type="GO" id="GO:0140098">
    <property type="term" value="F:catalytic activity, acting on RNA"/>
    <property type="evidence" value="ECO:0007669"/>
    <property type="project" value="UniProtKB-ARBA"/>
</dbReference>
<dbReference type="GO" id="GO:0006396">
    <property type="term" value="P:RNA processing"/>
    <property type="evidence" value="ECO:0007669"/>
    <property type="project" value="UniProtKB-ARBA"/>
</dbReference>
<name>A0A9D1X5U6_9FIRM</name>
<evidence type="ECO:0000256" key="3">
    <source>
        <dbReference type="ARBA" id="ARBA00033164"/>
    </source>
</evidence>
<dbReference type="Gene3D" id="3.30.2350.10">
    <property type="entry name" value="Pseudouridine synthase"/>
    <property type="match status" value="1"/>
</dbReference>